<feature type="domain" description="V-SNARE coiled-coil homology" evidence="2">
    <location>
        <begin position="44"/>
        <end position="86"/>
    </location>
</feature>
<dbReference type="InterPro" id="IPR042855">
    <property type="entry name" value="V_SNARE_CC"/>
</dbReference>
<proteinExistence type="predicted"/>
<evidence type="ECO:0000256" key="1">
    <source>
        <dbReference type="PROSITE-ProRule" id="PRU00290"/>
    </source>
</evidence>
<dbReference type="Gene3D" id="3.30.450.50">
    <property type="entry name" value="Longin domain"/>
    <property type="match status" value="1"/>
</dbReference>
<dbReference type="SUPFAM" id="SSF58038">
    <property type="entry name" value="SNARE fusion complex"/>
    <property type="match status" value="1"/>
</dbReference>
<protein>
    <recommendedName>
        <fullName evidence="2">V-SNARE coiled-coil homology domain-containing protein</fullName>
    </recommendedName>
</protein>
<evidence type="ECO:0000259" key="2">
    <source>
        <dbReference type="PROSITE" id="PS50892"/>
    </source>
</evidence>
<dbReference type="Proteomes" id="UP001158986">
    <property type="component" value="Unassembled WGS sequence"/>
</dbReference>
<evidence type="ECO:0000313" key="3">
    <source>
        <dbReference type="EMBL" id="CAH0515144.1"/>
    </source>
</evidence>
<accession>A0ABN8CRA9</accession>
<organism evidence="3 4">
    <name type="scientific">Peronospora belbahrii</name>
    <dbReference type="NCBI Taxonomy" id="622444"/>
    <lineage>
        <taxon>Eukaryota</taxon>
        <taxon>Sar</taxon>
        <taxon>Stramenopiles</taxon>
        <taxon>Oomycota</taxon>
        <taxon>Peronosporomycetes</taxon>
        <taxon>Peronosporales</taxon>
        <taxon>Peronosporaceae</taxon>
        <taxon>Peronospora</taxon>
    </lineage>
</organism>
<gene>
    <name evidence="3" type="ORF">PBS001_LOCUS1863</name>
</gene>
<keyword evidence="1" id="KW-0175">Coiled coil</keyword>
<evidence type="ECO:0000313" key="4">
    <source>
        <dbReference type="Proteomes" id="UP001158986"/>
    </source>
</evidence>
<reference evidence="3 4" key="1">
    <citation type="submission" date="2021-11" db="EMBL/GenBank/DDBJ databases">
        <authorList>
            <person name="Islam A."/>
            <person name="Islam S."/>
            <person name="Flora M.S."/>
            <person name="Rahman M."/>
            <person name="Ziaur R.M."/>
            <person name="Epstein J.H."/>
            <person name="Hassan M."/>
            <person name="Klassen M."/>
            <person name="Woodard K."/>
            <person name="Webb A."/>
            <person name="Webby R.J."/>
            <person name="El Zowalaty M.E."/>
        </authorList>
    </citation>
    <scope>NUCLEOTIDE SEQUENCE [LARGE SCALE GENOMIC DNA]</scope>
    <source>
        <strain evidence="3">Pbs1</strain>
    </source>
</reference>
<dbReference type="PROSITE" id="PS50892">
    <property type="entry name" value="V_SNARE"/>
    <property type="match status" value="1"/>
</dbReference>
<name>A0ABN8CRA9_9STRA</name>
<comment type="caution">
    <text evidence="3">The sequence shown here is derived from an EMBL/GenBank/DDBJ whole genome shotgun (WGS) entry which is preliminary data.</text>
</comment>
<keyword evidence="4" id="KW-1185">Reference proteome</keyword>
<dbReference type="EMBL" id="CAKLCB010000104">
    <property type="protein sequence ID" value="CAH0515144.1"/>
    <property type="molecule type" value="Genomic_DNA"/>
</dbReference>
<sequence length="86" mass="9765">MQQAIVVKFGSNALTFRENGLSKVCMKFFIAIATTYDDRTKVDKLSKVMNQVDDGTTIMHHNLELVLSDMEKIKVVKQKTNDLSDQ</sequence>